<dbReference type="AlphaFoldDB" id="A0A1V2H242"/>
<dbReference type="GO" id="GO:0005886">
    <property type="term" value="C:plasma membrane"/>
    <property type="evidence" value="ECO:0007669"/>
    <property type="project" value="UniProtKB-SubCell"/>
</dbReference>
<dbReference type="GO" id="GO:0015658">
    <property type="term" value="F:branched-chain amino acid transmembrane transporter activity"/>
    <property type="evidence" value="ECO:0007669"/>
    <property type="project" value="InterPro"/>
</dbReference>
<accession>A0A1V2H242</accession>
<feature type="transmembrane region" description="Helical" evidence="6">
    <location>
        <begin position="81"/>
        <end position="101"/>
    </location>
</feature>
<keyword evidence="2" id="KW-1003">Cell membrane</keyword>
<dbReference type="InterPro" id="IPR001851">
    <property type="entry name" value="ABC_transp_permease"/>
</dbReference>
<evidence type="ECO:0000256" key="2">
    <source>
        <dbReference type="ARBA" id="ARBA00022475"/>
    </source>
</evidence>
<dbReference type="CDD" id="cd06581">
    <property type="entry name" value="TM_PBP1_LivM_like"/>
    <property type="match status" value="1"/>
</dbReference>
<keyword evidence="3 6" id="KW-0812">Transmembrane</keyword>
<proteinExistence type="predicted"/>
<protein>
    <submittedName>
        <fullName evidence="7">Branched-chain amino acid ABC transporter permease</fullName>
    </submittedName>
</protein>
<dbReference type="Pfam" id="PF02653">
    <property type="entry name" value="BPD_transp_2"/>
    <property type="match status" value="1"/>
</dbReference>
<dbReference type="RefSeq" id="WP_076958500.1">
    <property type="nucleotide sequence ID" value="NZ_MLCO01000174.1"/>
</dbReference>
<evidence type="ECO:0000313" key="8">
    <source>
        <dbReference type="Proteomes" id="UP000188879"/>
    </source>
</evidence>
<dbReference type="PANTHER" id="PTHR30482:SF17">
    <property type="entry name" value="ABC TRANSPORTER ATP-BINDING PROTEIN"/>
    <property type="match status" value="1"/>
</dbReference>
<reference evidence="7 8" key="1">
    <citation type="submission" date="2016-10" db="EMBL/GenBank/DDBJ databases">
        <title>Draft Genome sequence of Roseomonas sp. strain M3.</title>
        <authorList>
            <person name="Subhash Y."/>
            <person name="Lee S."/>
        </authorList>
    </citation>
    <scope>NUCLEOTIDE SEQUENCE [LARGE SCALE GENOMIC DNA]</scope>
    <source>
        <strain evidence="7 8">M3</strain>
    </source>
</reference>
<keyword evidence="5 6" id="KW-0472">Membrane</keyword>
<gene>
    <name evidence="7" type="ORF">BKE38_16915</name>
</gene>
<evidence type="ECO:0000313" key="7">
    <source>
        <dbReference type="EMBL" id="ONG51013.1"/>
    </source>
</evidence>
<dbReference type="OrthoDB" id="9804361at2"/>
<dbReference type="PANTHER" id="PTHR30482">
    <property type="entry name" value="HIGH-AFFINITY BRANCHED-CHAIN AMINO ACID TRANSPORT SYSTEM PERMEASE"/>
    <property type="match status" value="1"/>
</dbReference>
<evidence type="ECO:0000256" key="3">
    <source>
        <dbReference type="ARBA" id="ARBA00022692"/>
    </source>
</evidence>
<feature type="transmembrane region" description="Helical" evidence="6">
    <location>
        <begin position="204"/>
        <end position="224"/>
    </location>
</feature>
<feature type="transmembrane region" description="Helical" evidence="6">
    <location>
        <begin position="106"/>
        <end position="123"/>
    </location>
</feature>
<feature type="transmembrane region" description="Helical" evidence="6">
    <location>
        <begin position="58"/>
        <end position="75"/>
    </location>
</feature>
<comment type="caution">
    <text evidence="7">The sequence shown here is derived from an EMBL/GenBank/DDBJ whole genome shotgun (WGS) entry which is preliminary data.</text>
</comment>
<organism evidence="7 8">
    <name type="scientific">Teichococcus deserti</name>
    <dbReference type="NCBI Taxonomy" id="1817963"/>
    <lineage>
        <taxon>Bacteria</taxon>
        <taxon>Pseudomonadati</taxon>
        <taxon>Pseudomonadota</taxon>
        <taxon>Alphaproteobacteria</taxon>
        <taxon>Acetobacterales</taxon>
        <taxon>Roseomonadaceae</taxon>
        <taxon>Roseomonas</taxon>
    </lineage>
</organism>
<sequence length="313" mass="33126">MTRTQELLLALLGAVLLLALAWAVPWLRFVLTVALAKSLAVFGILLLLRAGQVSFGHALYLALAAYTAAFTAMLIPEALILLPVAAIASALVGLVVGLFVVRYREIFFGMLNLALSMVFYSLLEKFYSITHGTDGMRLPPLRFAGIPLEGEFQGWVLLILAVVLALGFGALVRIYLASPMGQALAGIKTRETRLEFLGVPARRVLLAAYVLAALMAGCGGAVLAMTTRLVTPALAYWTASGELVFIAILGGAGSVFGPVIGAVAFELTRVYAAALVADAWQLILGSVLLLVILFAPGGLWGMGKALLSRRKIA</sequence>
<dbReference type="InterPro" id="IPR043428">
    <property type="entry name" value="LivM-like"/>
</dbReference>
<evidence type="ECO:0000256" key="1">
    <source>
        <dbReference type="ARBA" id="ARBA00004651"/>
    </source>
</evidence>
<feature type="transmembrane region" description="Helical" evidence="6">
    <location>
        <begin position="155"/>
        <end position="176"/>
    </location>
</feature>
<evidence type="ECO:0000256" key="4">
    <source>
        <dbReference type="ARBA" id="ARBA00022989"/>
    </source>
</evidence>
<keyword evidence="4 6" id="KW-1133">Transmembrane helix</keyword>
<evidence type="ECO:0000256" key="6">
    <source>
        <dbReference type="SAM" id="Phobius"/>
    </source>
</evidence>
<dbReference type="EMBL" id="MLCO01000174">
    <property type="protein sequence ID" value="ONG51013.1"/>
    <property type="molecule type" value="Genomic_DNA"/>
</dbReference>
<evidence type="ECO:0000256" key="5">
    <source>
        <dbReference type="ARBA" id="ARBA00023136"/>
    </source>
</evidence>
<feature type="transmembrane region" description="Helical" evidence="6">
    <location>
        <begin position="279"/>
        <end position="300"/>
    </location>
</feature>
<name>A0A1V2H242_9PROT</name>
<dbReference type="Proteomes" id="UP000188879">
    <property type="component" value="Unassembled WGS sequence"/>
</dbReference>
<comment type="subcellular location">
    <subcellularLocation>
        <location evidence="1">Cell membrane</location>
        <topology evidence="1">Multi-pass membrane protein</topology>
    </subcellularLocation>
</comment>
<keyword evidence="8" id="KW-1185">Reference proteome</keyword>
<feature type="transmembrane region" description="Helical" evidence="6">
    <location>
        <begin position="244"/>
        <end position="267"/>
    </location>
</feature>
<feature type="transmembrane region" description="Helical" evidence="6">
    <location>
        <begin position="33"/>
        <end position="51"/>
    </location>
</feature>